<dbReference type="EMBL" id="JASPKY010000746">
    <property type="protein sequence ID" value="KAK9685830.1"/>
    <property type="molecule type" value="Genomic_DNA"/>
</dbReference>
<evidence type="ECO:0000313" key="1">
    <source>
        <dbReference type="EMBL" id="KAK9685830.1"/>
    </source>
</evidence>
<accession>A0AAW1I9A5</accession>
<evidence type="ECO:0000313" key="2">
    <source>
        <dbReference type="Proteomes" id="UP001458880"/>
    </source>
</evidence>
<keyword evidence="2" id="KW-1185">Reference proteome</keyword>
<sequence length="158" mass="17961">MGITDRTDTMCDCGETETMEHLCMCKTCPNSCSIEDLCLARDNALDVAQIRAQKSKVKFLHHKEKIIPGAAKPYPVDCANIVLDKYKPIDTDKLLRLGQENVFPTALILYYYPAIPSSLLLRDMAKTKSRNVRLYVCKRDIGLNKSWERSEMIIDCVN</sequence>
<protein>
    <submittedName>
        <fullName evidence="1">Uncharacterized protein</fullName>
    </submittedName>
</protein>
<name>A0AAW1I9A5_POPJA</name>
<proteinExistence type="predicted"/>
<reference evidence="1 2" key="1">
    <citation type="journal article" date="2024" name="BMC Genomics">
        <title>De novo assembly and annotation of Popillia japonica's genome with initial clues to its potential as an invasive pest.</title>
        <authorList>
            <person name="Cucini C."/>
            <person name="Boschi S."/>
            <person name="Funari R."/>
            <person name="Cardaioli E."/>
            <person name="Iannotti N."/>
            <person name="Marturano G."/>
            <person name="Paoli F."/>
            <person name="Bruttini M."/>
            <person name="Carapelli A."/>
            <person name="Frati F."/>
            <person name="Nardi F."/>
        </authorList>
    </citation>
    <scope>NUCLEOTIDE SEQUENCE [LARGE SCALE GENOMIC DNA]</scope>
    <source>
        <strain evidence="1">DMR45628</strain>
    </source>
</reference>
<dbReference type="AlphaFoldDB" id="A0AAW1I9A5"/>
<gene>
    <name evidence="1" type="ORF">QE152_g37652</name>
</gene>
<comment type="caution">
    <text evidence="1">The sequence shown here is derived from an EMBL/GenBank/DDBJ whole genome shotgun (WGS) entry which is preliminary data.</text>
</comment>
<dbReference type="Proteomes" id="UP001458880">
    <property type="component" value="Unassembled WGS sequence"/>
</dbReference>
<organism evidence="1 2">
    <name type="scientific">Popillia japonica</name>
    <name type="common">Japanese beetle</name>
    <dbReference type="NCBI Taxonomy" id="7064"/>
    <lineage>
        <taxon>Eukaryota</taxon>
        <taxon>Metazoa</taxon>
        <taxon>Ecdysozoa</taxon>
        <taxon>Arthropoda</taxon>
        <taxon>Hexapoda</taxon>
        <taxon>Insecta</taxon>
        <taxon>Pterygota</taxon>
        <taxon>Neoptera</taxon>
        <taxon>Endopterygota</taxon>
        <taxon>Coleoptera</taxon>
        <taxon>Polyphaga</taxon>
        <taxon>Scarabaeiformia</taxon>
        <taxon>Scarabaeidae</taxon>
        <taxon>Rutelinae</taxon>
        <taxon>Popillia</taxon>
    </lineage>
</organism>